<dbReference type="InterPro" id="IPR012132">
    <property type="entry name" value="GMC_OxRdtase"/>
</dbReference>
<feature type="binding site" evidence="4">
    <location>
        <begin position="600"/>
        <end position="601"/>
    </location>
    <ligand>
        <name>FAD</name>
        <dbReference type="ChEBI" id="CHEBI:57692"/>
    </ligand>
</feature>
<dbReference type="InterPro" id="IPR036188">
    <property type="entry name" value="FAD/NAD-bd_sf"/>
</dbReference>
<keyword evidence="5" id="KW-0732">Signal</keyword>
<proteinExistence type="inferred from homology"/>
<dbReference type="PIRSF" id="PIRSF000137">
    <property type="entry name" value="Alcohol_oxidase"/>
    <property type="match status" value="1"/>
</dbReference>
<dbReference type="PANTHER" id="PTHR11552:SF138">
    <property type="entry name" value="DEHYDROGENASE PKFF-RELATED"/>
    <property type="match status" value="1"/>
</dbReference>
<dbReference type="Pfam" id="PF00732">
    <property type="entry name" value="GMC_oxred_N"/>
    <property type="match status" value="1"/>
</dbReference>
<accession>A0A9W8TS10</accession>
<keyword evidence="9" id="KW-1185">Reference proteome</keyword>
<evidence type="ECO:0000259" key="6">
    <source>
        <dbReference type="Pfam" id="PF00732"/>
    </source>
</evidence>
<evidence type="ECO:0000256" key="1">
    <source>
        <dbReference type="ARBA" id="ARBA00010790"/>
    </source>
</evidence>
<feature type="domain" description="Glucose-methanol-choline oxidoreductase N-terminal" evidence="6">
    <location>
        <begin position="43"/>
        <end position="360"/>
    </location>
</feature>
<dbReference type="Proteomes" id="UP001148614">
    <property type="component" value="Unassembled WGS sequence"/>
</dbReference>
<evidence type="ECO:0008006" key="10">
    <source>
        <dbReference type="Google" id="ProtNLM"/>
    </source>
</evidence>
<feature type="binding site" evidence="4">
    <location>
        <position position="135"/>
    </location>
    <ligand>
        <name>FAD</name>
        <dbReference type="ChEBI" id="CHEBI:57692"/>
    </ligand>
</feature>
<keyword evidence="4" id="KW-0274">FAD</keyword>
<comment type="cofactor">
    <cofactor evidence="4">
        <name>FAD</name>
        <dbReference type="ChEBI" id="CHEBI:57692"/>
    </cofactor>
</comment>
<dbReference type="SUPFAM" id="SSF51905">
    <property type="entry name" value="FAD/NAD(P)-binding domain"/>
    <property type="match status" value="1"/>
</dbReference>
<dbReference type="Pfam" id="PF05199">
    <property type="entry name" value="GMC_oxred_C"/>
    <property type="match status" value="1"/>
</dbReference>
<feature type="binding site" evidence="4">
    <location>
        <begin position="139"/>
        <end position="142"/>
    </location>
    <ligand>
        <name>FAD</name>
        <dbReference type="ChEBI" id="CHEBI:57692"/>
    </ligand>
</feature>
<keyword evidence="2" id="KW-0325">Glycoprotein</keyword>
<feature type="domain" description="Glucose-methanol-choline oxidoreductase C-terminal" evidence="7">
    <location>
        <begin position="472"/>
        <end position="608"/>
    </location>
</feature>
<dbReference type="VEuPathDB" id="FungiDB:F4678DRAFT_435489"/>
<feature type="binding site" evidence="4">
    <location>
        <position position="131"/>
    </location>
    <ligand>
        <name>FAD</name>
        <dbReference type="ChEBI" id="CHEBI:57692"/>
    </ligand>
</feature>
<dbReference type="SUPFAM" id="SSF54373">
    <property type="entry name" value="FAD-linked reductases, C-terminal domain"/>
    <property type="match status" value="1"/>
</dbReference>
<evidence type="ECO:0000313" key="8">
    <source>
        <dbReference type="EMBL" id="KAJ3580089.1"/>
    </source>
</evidence>
<feature type="signal peptide" evidence="5">
    <location>
        <begin position="1"/>
        <end position="26"/>
    </location>
</feature>
<sequence length="619" mass="66347">MFGASPMMAARRTAVGALFLASWVQADVPLGSSFGIPGDDASYDYVIVGGGNTGLTLATRLLEQNAGSVAVVEAGTFYEISNGNLSQVPGTDTAFSWKGIHDWQPLVDWGYITTPQAGGFNQTMHYARGKVLGGTSGRNYMVYQRPTADTLQQWADLVDDQSYSIDNFLPFFEKSMNFTPPNMDLRLANSTPEFDDSVVGDGSGPLSVTYSNFATGFGSWSTKAFEQMGIPGIEGFMSGRLLGNAWTASTVNAQTMNRESSETSFLRAAIGHPHYTIYPLTLAKKIVFDDGNKATGVEVDTEGFKYLLSARKEVIVSAGVFGSPQLLLASGIGPKKDLESLNIPVVANRPGVGQGMQDHAFYGVSYRVNGPTFSALGDPAFAAEQARLFDENASGIYTSTGVEVLGWEKTPDELRTNWSNSTKAALAAYPADWPELEYITIAALLGNFQDSRHTDPNDGFNYASLAVTLGAPRSRGTVTITSPDTSVHPEINPNFLTDQTDIDVMIAGFKRAREFFATDAMQSVVIGDEYFPGATVQTDAEIEAAIRTDFNTVWHAACTCAMGKTSDKNAVVDSQARVIGVDGLRVVDLAAFPLLPAGHPQSVAYAFAEKIACDISGNC</sequence>
<dbReference type="EMBL" id="JANPWZ010000031">
    <property type="protein sequence ID" value="KAJ3580089.1"/>
    <property type="molecule type" value="Genomic_DNA"/>
</dbReference>
<dbReference type="InterPro" id="IPR007867">
    <property type="entry name" value="GMC_OxRtase_C"/>
</dbReference>
<dbReference type="AlphaFoldDB" id="A0A9W8TS10"/>
<organism evidence="8 9">
    <name type="scientific">Xylaria arbuscula</name>
    <dbReference type="NCBI Taxonomy" id="114810"/>
    <lineage>
        <taxon>Eukaryota</taxon>
        <taxon>Fungi</taxon>
        <taxon>Dikarya</taxon>
        <taxon>Ascomycota</taxon>
        <taxon>Pezizomycotina</taxon>
        <taxon>Sordariomycetes</taxon>
        <taxon>Xylariomycetidae</taxon>
        <taxon>Xylariales</taxon>
        <taxon>Xylariaceae</taxon>
        <taxon>Xylaria</taxon>
    </lineage>
</organism>
<evidence type="ECO:0000256" key="3">
    <source>
        <dbReference type="PIRSR" id="PIRSR000137-1"/>
    </source>
</evidence>
<gene>
    <name evidence="8" type="ORF">NPX13_g480</name>
</gene>
<comment type="caution">
    <text evidence="8">The sequence shown here is derived from an EMBL/GenBank/DDBJ whole genome shotgun (WGS) entry which is preliminary data.</text>
</comment>
<dbReference type="PANTHER" id="PTHR11552">
    <property type="entry name" value="GLUCOSE-METHANOL-CHOLINE GMC OXIDOREDUCTASE"/>
    <property type="match status" value="1"/>
</dbReference>
<feature type="chain" id="PRO_5040862057" description="Glucose-methanol-choline oxidoreductase N-terminal domain-containing protein" evidence="5">
    <location>
        <begin position="27"/>
        <end position="619"/>
    </location>
</feature>
<dbReference type="GO" id="GO:0016614">
    <property type="term" value="F:oxidoreductase activity, acting on CH-OH group of donors"/>
    <property type="evidence" value="ECO:0007669"/>
    <property type="project" value="InterPro"/>
</dbReference>
<feature type="binding site" evidence="4">
    <location>
        <begin position="554"/>
        <end position="555"/>
    </location>
    <ligand>
        <name>FAD</name>
        <dbReference type="ChEBI" id="CHEBI:57692"/>
    </ligand>
</feature>
<feature type="active site" description="Proton acceptor" evidence="3">
    <location>
        <position position="599"/>
    </location>
</feature>
<dbReference type="Gene3D" id="3.30.560.10">
    <property type="entry name" value="Glucose Oxidase, domain 3"/>
    <property type="match status" value="1"/>
</dbReference>
<evidence type="ECO:0000259" key="7">
    <source>
        <dbReference type="Pfam" id="PF05199"/>
    </source>
</evidence>
<keyword evidence="4" id="KW-0285">Flavoprotein</keyword>
<comment type="similarity">
    <text evidence="1">Belongs to the GMC oxidoreductase family.</text>
</comment>
<evidence type="ECO:0000256" key="5">
    <source>
        <dbReference type="SAM" id="SignalP"/>
    </source>
</evidence>
<feature type="active site" description="Proton donor" evidence="3">
    <location>
        <position position="555"/>
    </location>
</feature>
<dbReference type="GO" id="GO:0050660">
    <property type="term" value="F:flavin adenine dinucleotide binding"/>
    <property type="evidence" value="ECO:0007669"/>
    <property type="project" value="InterPro"/>
</dbReference>
<protein>
    <recommendedName>
        <fullName evidence="10">Glucose-methanol-choline oxidoreductase N-terminal domain-containing protein</fullName>
    </recommendedName>
</protein>
<dbReference type="Gene3D" id="3.50.50.60">
    <property type="entry name" value="FAD/NAD(P)-binding domain"/>
    <property type="match status" value="1"/>
</dbReference>
<name>A0A9W8TS10_9PEZI</name>
<dbReference type="InterPro" id="IPR000172">
    <property type="entry name" value="GMC_OxRdtase_N"/>
</dbReference>
<evidence type="ECO:0000256" key="2">
    <source>
        <dbReference type="ARBA" id="ARBA00023180"/>
    </source>
</evidence>
<dbReference type="GO" id="GO:0044550">
    <property type="term" value="P:secondary metabolite biosynthetic process"/>
    <property type="evidence" value="ECO:0007669"/>
    <property type="project" value="TreeGrafter"/>
</dbReference>
<evidence type="ECO:0000256" key="4">
    <source>
        <dbReference type="PIRSR" id="PIRSR000137-2"/>
    </source>
</evidence>
<reference evidence="8" key="1">
    <citation type="submission" date="2022-07" db="EMBL/GenBank/DDBJ databases">
        <title>Genome Sequence of Xylaria arbuscula.</title>
        <authorList>
            <person name="Buettner E."/>
        </authorList>
    </citation>
    <scope>NUCLEOTIDE SEQUENCE</scope>
    <source>
        <strain evidence="8">VT107</strain>
    </source>
</reference>
<evidence type="ECO:0000313" key="9">
    <source>
        <dbReference type="Proteomes" id="UP001148614"/>
    </source>
</evidence>